<keyword evidence="3" id="KW-0067">ATP-binding</keyword>
<name>A0AAW9PR68_9CYAN</name>
<dbReference type="Pfam" id="PF13304">
    <property type="entry name" value="AAA_21"/>
    <property type="match status" value="1"/>
</dbReference>
<dbReference type="InterPro" id="IPR038729">
    <property type="entry name" value="Rad50/SbcC_AAA"/>
</dbReference>
<dbReference type="GO" id="GO:0016887">
    <property type="term" value="F:ATP hydrolysis activity"/>
    <property type="evidence" value="ECO:0007669"/>
    <property type="project" value="InterPro"/>
</dbReference>
<evidence type="ECO:0000259" key="2">
    <source>
        <dbReference type="Pfam" id="PF13476"/>
    </source>
</evidence>
<keyword evidence="4" id="KW-1185">Reference proteome</keyword>
<gene>
    <name evidence="3" type="ORF">V2H45_04735</name>
</gene>
<dbReference type="Proteomes" id="UP001333818">
    <property type="component" value="Unassembled WGS sequence"/>
</dbReference>
<dbReference type="InterPro" id="IPR051396">
    <property type="entry name" value="Bact_Antivir_Def_Nuclease"/>
</dbReference>
<dbReference type="PANTHER" id="PTHR43581:SF2">
    <property type="entry name" value="EXCINUCLEASE ATPASE SUBUNIT"/>
    <property type="match status" value="1"/>
</dbReference>
<protein>
    <submittedName>
        <fullName evidence="3">ATP-binding protein</fullName>
    </submittedName>
</protein>
<evidence type="ECO:0000259" key="1">
    <source>
        <dbReference type="Pfam" id="PF13304"/>
    </source>
</evidence>
<comment type="caution">
    <text evidence="3">The sequence shown here is derived from an EMBL/GenBank/DDBJ whole genome shotgun (WGS) entry which is preliminary data.</text>
</comment>
<accession>A0AAW9PR68</accession>
<dbReference type="EMBL" id="JAZBJZ010000011">
    <property type="protein sequence ID" value="MEE3716052.1"/>
    <property type="molecule type" value="Genomic_DNA"/>
</dbReference>
<dbReference type="Gene3D" id="3.40.50.300">
    <property type="entry name" value="P-loop containing nucleotide triphosphate hydrolases"/>
    <property type="match status" value="2"/>
</dbReference>
<dbReference type="InterPro" id="IPR027417">
    <property type="entry name" value="P-loop_NTPase"/>
</dbReference>
<dbReference type="GO" id="GO:0005524">
    <property type="term" value="F:ATP binding"/>
    <property type="evidence" value="ECO:0007669"/>
    <property type="project" value="UniProtKB-KW"/>
</dbReference>
<organism evidence="3 4">
    <name type="scientific">Tumidithrix elongata BACA0141</name>
    <dbReference type="NCBI Taxonomy" id="2716417"/>
    <lineage>
        <taxon>Bacteria</taxon>
        <taxon>Bacillati</taxon>
        <taxon>Cyanobacteriota</taxon>
        <taxon>Cyanophyceae</taxon>
        <taxon>Pseudanabaenales</taxon>
        <taxon>Pseudanabaenaceae</taxon>
        <taxon>Tumidithrix</taxon>
        <taxon>Tumidithrix elongata</taxon>
    </lineage>
</organism>
<feature type="domain" description="ATPase AAA-type core" evidence="1">
    <location>
        <begin position="210"/>
        <end position="302"/>
    </location>
</feature>
<dbReference type="GO" id="GO:0006302">
    <property type="term" value="P:double-strand break repair"/>
    <property type="evidence" value="ECO:0007669"/>
    <property type="project" value="InterPro"/>
</dbReference>
<dbReference type="AlphaFoldDB" id="A0AAW9PR68"/>
<dbReference type="Pfam" id="PF13476">
    <property type="entry name" value="AAA_23"/>
    <property type="match status" value="1"/>
</dbReference>
<reference evidence="3" key="1">
    <citation type="submission" date="2024-01" db="EMBL/GenBank/DDBJ databases">
        <title>Bank of Algae and Cyanobacteria of the Azores (BACA) strain genomes.</title>
        <authorList>
            <person name="Luz R."/>
            <person name="Cordeiro R."/>
            <person name="Fonseca A."/>
            <person name="Goncalves V."/>
        </authorList>
    </citation>
    <scope>NUCLEOTIDE SEQUENCE</scope>
    <source>
        <strain evidence="3">BACA0141</strain>
    </source>
</reference>
<dbReference type="PANTHER" id="PTHR43581">
    <property type="entry name" value="ATP/GTP PHOSPHATASE"/>
    <property type="match status" value="1"/>
</dbReference>
<keyword evidence="3" id="KW-0547">Nucleotide-binding</keyword>
<evidence type="ECO:0000313" key="3">
    <source>
        <dbReference type="EMBL" id="MEE3716052.1"/>
    </source>
</evidence>
<sequence length="409" mass="47400">MLKELHLQGIGPAPKFDIEFGDRLNILTGDNGLGKSFLLDVAWFALTESWADSIVIPDSKSGSPEIKASISHENYTIPFHFSNQQWDRKSSRIQTAIVIYCRVDGNFSVYDPLRHYFTRFTQARAATRYYHFTPSTLWHGLRSNEDKVICNGLIHDWVYWQNQRDRTIFNLLRAVIKKLAHPQEPIKVAKPRRVLLDDVRDIPTVDLPYGNVPLTQTSSGLRRVLNFAYLLVWSWYEHRQACKLTKQKPVNQIILLIDEVELHLHPKWQRTILPAILEVVKILNPDVKIQVVATTHSPLVLASAEPYFDEETDKLFLFKQEGKTVDLEELAWTKFGDANNWLTSPIFELQRPKSLEAERAIEAAYTLMRGDSLEEFPNNLRSQESIHQELLKVVPDNDSFWRRWVVTAE</sequence>
<evidence type="ECO:0000313" key="4">
    <source>
        <dbReference type="Proteomes" id="UP001333818"/>
    </source>
</evidence>
<dbReference type="RefSeq" id="WP_330482476.1">
    <property type="nucleotide sequence ID" value="NZ_JAZBJZ010000011.1"/>
</dbReference>
<dbReference type="InterPro" id="IPR003959">
    <property type="entry name" value="ATPase_AAA_core"/>
</dbReference>
<feature type="domain" description="Rad50/SbcC-type AAA" evidence="2">
    <location>
        <begin position="4"/>
        <end position="84"/>
    </location>
</feature>
<dbReference type="SUPFAM" id="SSF52540">
    <property type="entry name" value="P-loop containing nucleoside triphosphate hydrolases"/>
    <property type="match status" value="1"/>
</dbReference>
<proteinExistence type="predicted"/>